<accession>A0ABM6MCE1</accession>
<dbReference type="InterPro" id="IPR003736">
    <property type="entry name" value="PAAI_dom"/>
</dbReference>
<dbReference type="RefSeq" id="WP_117353623.1">
    <property type="nucleotide sequence ID" value="NZ_CP020084.1"/>
</dbReference>
<dbReference type="NCBIfam" id="TIGR00369">
    <property type="entry name" value="unchar_dom_1"/>
    <property type="match status" value="1"/>
</dbReference>
<keyword evidence="3" id="KW-0614">Plasmid</keyword>
<proteinExistence type="predicted"/>
<evidence type="ECO:0000256" key="1">
    <source>
        <dbReference type="ARBA" id="ARBA00022801"/>
    </source>
</evidence>
<sequence length="130" mass="13528">MNAQTTSFAGDLAFEATLVSPGEASGTMPIGPGLLNPFGTVHAGAMVWFADVVATTLALQGQRPEPGMKGFPLAINLSANLLSNSREGHLHARARFVKQGRRVSTVSTEVTSDDGKLLLVLTTTHVAAEG</sequence>
<dbReference type="Gene3D" id="3.10.129.10">
    <property type="entry name" value="Hotdog Thioesterase"/>
    <property type="match status" value="1"/>
</dbReference>
<dbReference type="CDD" id="cd03443">
    <property type="entry name" value="PaaI_thioesterase"/>
    <property type="match status" value="1"/>
</dbReference>
<reference evidence="3 4" key="1">
    <citation type="submission" date="2017-03" db="EMBL/GenBank/DDBJ databases">
        <title>Complete genome sequence of Blastomonas fulva degrading microcsystin LR.</title>
        <authorList>
            <person name="Lee H.-g."/>
            <person name="Jin L."/>
            <person name="oh H.-M."/>
        </authorList>
    </citation>
    <scope>NUCLEOTIDE SEQUENCE [LARGE SCALE GENOMIC DNA]</scope>
    <source>
        <strain evidence="3 4">T2</strain>
        <plasmid evidence="3 4">unnamed</plasmid>
    </source>
</reference>
<evidence type="ECO:0000313" key="4">
    <source>
        <dbReference type="Proteomes" id="UP000258016"/>
    </source>
</evidence>
<keyword evidence="1" id="KW-0378">Hydrolase</keyword>
<dbReference type="EMBL" id="CP020084">
    <property type="protein sequence ID" value="ASR53670.1"/>
    <property type="molecule type" value="Genomic_DNA"/>
</dbReference>
<geneLocation type="plasmid" evidence="3 4">
    <name>unnamed</name>
</geneLocation>
<protein>
    <submittedName>
        <fullName evidence="3">Chemotaxis protein</fullName>
    </submittedName>
</protein>
<evidence type="ECO:0000259" key="2">
    <source>
        <dbReference type="Pfam" id="PF03061"/>
    </source>
</evidence>
<feature type="domain" description="Thioesterase" evidence="2">
    <location>
        <begin position="38"/>
        <end position="117"/>
    </location>
</feature>
<dbReference type="InterPro" id="IPR006683">
    <property type="entry name" value="Thioestr_dom"/>
</dbReference>
<name>A0ABM6MCE1_9SPHN</name>
<evidence type="ECO:0000313" key="3">
    <source>
        <dbReference type="EMBL" id="ASR53670.1"/>
    </source>
</evidence>
<dbReference type="Proteomes" id="UP000258016">
    <property type="component" value="Plasmid unnamed"/>
</dbReference>
<dbReference type="GeneID" id="303487628"/>
<keyword evidence="4" id="KW-1185">Reference proteome</keyword>
<gene>
    <name evidence="3" type="ORF">B5J99_18720</name>
</gene>
<dbReference type="SUPFAM" id="SSF54637">
    <property type="entry name" value="Thioesterase/thiol ester dehydrase-isomerase"/>
    <property type="match status" value="1"/>
</dbReference>
<dbReference type="InterPro" id="IPR029069">
    <property type="entry name" value="HotDog_dom_sf"/>
</dbReference>
<dbReference type="Pfam" id="PF03061">
    <property type="entry name" value="4HBT"/>
    <property type="match status" value="1"/>
</dbReference>
<organism evidence="3 4">
    <name type="scientific">Blastomonas fulva</name>
    <dbReference type="NCBI Taxonomy" id="1550728"/>
    <lineage>
        <taxon>Bacteria</taxon>
        <taxon>Pseudomonadati</taxon>
        <taxon>Pseudomonadota</taxon>
        <taxon>Alphaproteobacteria</taxon>
        <taxon>Sphingomonadales</taxon>
        <taxon>Sphingomonadaceae</taxon>
        <taxon>Blastomonas</taxon>
    </lineage>
</organism>